<dbReference type="STRING" id="602072.A0A1R3S1Y9"/>
<dbReference type="EMBL" id="KV907493">
    <property type="protein sequence ID" value="OOG00733.1"/>
    <property type="molecule type" value="Genomic_DNA"/>
</dbReference>
<keyword evidence="6" id="KW-0539">Nucleus</keyword>
<keyword evidence="4" id="KW-0238">DNA-binding</keyword>
<name>A0A1R3S1Y9_ASPC5</name>
<dbReference type="InterPro" id="IPR051430">
    <property type="entry name" value="Fungal_TF_Env_Response"/>
</dbReference>
<keyword evidence="9" id="KW-1185">Reference proteome</keyword>
<sequence length="788" mass="86810">MSSGLGKSSDYQNRPNYLESRIYRPLKDTGEFGSASRAKRTALESQLQCIYKNNNKNDKNGLTRRASHRPSRADRASSDDGSNSHLSEFGNPDLVASNSSQSGLCPEGSIDYGLLLKVFAHLGGHSARTAHPPCEALDQTLLDLGLQPSAMNVPSTRPTSQPLDITPLWTPPALTSTNVTSHLPSPPIQPTIQPVLGSSLALEGGFEEQTPWPTCSAQYEGLRSSLRVYAGQEAEGEGGALHPEDETFQWVMDAVSRLEQSAQQQCQRRASLSLHSQPTTLPLTASAARDLLPPRPRCDRFLNAYLETYESVLRILDRPVFRKRYESFWERSGSQLTEADEDIACQLLLIVVLGGSVCLQPNTLDDPTLQREHASWIVWVRQWVEQKTAAGEHAHLGVAQIVCLLTLTRNTHHQHILSDYDPVRIGIRIGLHREPRPSKSPLGSNNEVELRRRVWATMMELSLQLCLDEGLPPPLAPETYDSEPPSNLDDEMVDIGFETTGFTASTILVLLARTQRLRLRILHTIHTPLGMRTYEQSDQLATELIAACEANLKALRGMSQTQSQPTDFQIKMLDIFTRPFVLALYSPYANPPTDKPASYYSRQMRLETAALLLTHPLRTSDLNGFETTLDPSLDLPNPTTGTGPGAPAPEITDLADPYEALRVHSHTRCANVQRQAAATLVLDLISELEENPFPMLHGSSRKYLRGVVGDVVRVFKQRMRCAAGTHSMREFMLFAAGAAYIDALLESRDGVSHGPDTVAHALIVALGVCTEVAGLDTVALPLDSYFGC</sequence>
<dbReference type="OrthoDB" id="4500359at2759"/>
<evidence type="ECO:0000256" key="3">
    <source>
        <dbReference type="ARBA" id="ARBA00023015"/>
    </source>
</evidence>
<evidence type="ECO:0000256" key="1">
    <source>
        <dbReference type="ARBA" id="ARBA00022723"/>
    </source>
</evidence>
<dbReference type="GO" id="GO:0005634">
    <property type="term" value="C:nucleus"/>
    <property type="evidence" value="ECO:0007669"/>
    <property type="project" value="TreeGrafter"/>
</dbReference>
<evidence type="ECO:0000256" key="4">
    <source>
        <dbReference type="ARBA" id="ARBA00023125"/>
    </source>
</evidence>
<feature type="compositionally biased region" description="Polar residues" evidence="7">
    <location>
        <begin position="1"/>
        <end position="15"/>
    </location>
</feature>
<keyword evidence="1" id="KW-0479">Metal-binding</keyword>
<evidence type="ECO:0000256" key="6">
    <source>
        <dbReference type="ARBA" id="ARBA00023242"/>
    </source>
</evidence>
<keyword evidence="5" id="KW-0804">Transcription</keyword>
<dbReference type="VEuPathDB" id="FungiDB:ASPCADRAFT_125747"/>
<dbReference type="GO" id="GO:0001228">
    <property type="term" value="F:DNA-binding transcription activator activity, RNA polymerase II-specific"/>
    <property type="evidence" value="ECO:0007669"/>
    <property type="project" value="TreeGrafter"/>
</dbReference>
<gene>
    <name evidence="8" type="ORF">ASPCADRAFT_125747</name>
</gene>
<keyword evidence="3" id="KW-0805">Transcription regulation</keyword>
<evidence type="ECO:0000256" key="5">
    <source>
        <dbReference type="ARBA" id="ARBA00023163"/>
    </source>
</evidence>
<dbReference type="GO" id="GO:0046872">
    <property type="term" value="F:metal ion binding"/>
    <property type="evidence" value="ECO:0007669"/>
    <property type="project" value="UniProtKB-KW"/>
</dbReference>
<evidence type="ECO:0008006" key="10">
    <source>
        <dbReference type="Google" id="ProtNLM"/>
    </source>
</evidence>
<dbReference type="PANTHER" id="PTHR31944:SF129">
    <property type="entry name" value="ASPYRIDONES CLUSTER REGULATOR APDR-RELATED"/>
    <property type="match status" value="1"/>
</dbReference>
<organism evidence="8 9">
    <name type="scientific">Aspergillus carbonarius (strain ITEM 5010)</name>
    <dbReference type="NCBI Taxonomy" id="602072"/>
    <lineage>
        <taxon>Eukaryota</taxon>
        <taxon>Fungi</taxon>
        <taxon>Dikarya</taxon>
        <taxon>Ascomycota</taxon>
        <taxon>Pezizomycotina</taxon>
        <taxon>Eurotiomycetes</taxon>
        <taxon>Eurotiomycetidae</taxon>
        <taxon>Eurotiales</taxon>
        <taxon>Aspergillaceae</taxon>
        <taxon>Aspergillus</taxon>
        <taxon>Aspergillus subgen. Circumdati</taxon>
    </lineage>
</organism>
<reference evidence="9" key="1">
    <citation type="journal article" date="2017" name="Genome Biol.">
        <title>Comparative genomics reveals high biological diversity and specific adaptations in the industrially and medically important fungal genus Aspergillus.</title>
        <authorList>
            <person name="de Vries R.P."/>
            <person name="Riley R."/>
            <person name="Wiebenga A."/>
            <person name="Aguilar-Osorio G."/>
            <person name="Amillis S."/>
            <person name="Uchima C.A."/>
            <person name="Anderluh G."/>
            <person name="Asadollahi M."/>
            <person name="Askin M."/>
            <person name="Barry K."/>
            <person name="Battaglia E."/>
            <person name="Bayram O."/>
            <person name="Benocci T."/>
            <person name="Braus-Stromeyer S.A."/>
            <person name="Caldana C."/>
            <person name="Canovas D."/>
            <person name="Cerqueira G.C."/>
            <person name="Chen F."/>
            <person name="Chen W."/>
            <person name="Choi C."/>
            <person name="Clum A."/>
            <person name="Dos Santos R.A."/>
            <person name="Damasio A.R."/>
            <person name="Diallinas G."/>
            <person name="Emri T."/>
            <person name="Fekete E."/>
            <person name="Flipphi M."/>
            <person name="Freyberg S."/>
            <person name="Gallo A."/>
            <person name="Gournas C."/>
            <person name="Habgood R."/>
            <person name="Hainaut M."/>
            <person name="Harispe M.L."/>
            <person name="Henrissat B."/>
            <person name="Hilden K.S."/>
            <person name="Hope R."/>
            <person name="Hossain A."/>
            <person name="Karabika E."/>
            <person name="Karaffa L."/>
            <person name="Karanyi Z."/>
            <person name="Krasevec N."/>
            <person name="Kuo A."/>
            <person name="Kusch H."/>
            <person name="LaButti K."/>
            <person name="Lagendijk E.L."/>
            <person name="Lapidus A."/>
            <person name="Levasseur A."/>
            <person name="Lindquist E."/>
            <person name="Lipzen A."/>
            <person name="Logrieco A.F."/>
            <person name="MacCabe A."/>
            <person name="Maekelae M.R."/>
            <person name="Malavazi I."/>
            <person name="Melin P."/>
            <person name="Meyer V."/>
            <person name="Mielnichuk N."/>
            <person name="Miskei M."/>
            <person name="Molnar A.P."/>
            <person name="Mule G."/>
            <person name="Ngan C.Y."/>
            <person name="Orejas M."/>
            <person name="Orosz E."/>
            <person name="Ouedraogo J.P."/>
            <person name="Overkamp K.M."/>
            <person name="Park H.-S."/>
            <person name="Perrone G."/>
            <person name="Piumi F."/>
            <person name="Punt P.J."/>
            <person name="Ram A.F."/>
            <person name="Ramon A."/>
            <person name="Rauscher S."/>
            <person name="Record E."/>
            <person name="Riano-Pachon D.M."/>
            <person name="Robert V."/>
            <person name="Roehrig J."/>
            <person name="Ruller R."/>
            <person name="Salamov A."/>
            <person name="Salih N.S."/>
            <person name="Samson R.A."/>
            <person name="Sandor E."/>
            <person name="Sanguinetti M."/>
            <person name="Schuetze T."/>
            <person name="Sepcic K."/>
            <person name="Shelest E."/>
            <person name="Sherlock G."/>
            <person name="Sophianopoulou V."/>
            <person name="Squina F.M."/>
            <person name="Sun H."/>
            <person name="Susca A."/>
            <person name="Todd R.B."/>
            <person name="Tsang A."/>
            <person name="Unkles S.E."/>
            <person name="van de Wiele N."/>
            <person name="van Rossen-Uffink D."/>
            <person name="Oliveira J.V."/>
            <person name="Vesth T.C."/>
            <person name="Visser J."/>
            <person name="Yu J.-H."/>
            <person name="Zhou M."/>
            <person name="Andersen M.R."/>
            <person name="Archer D.B."/>
            <person name="Baker S.E."/>
            <person name="Benoit I."/>
            <person name="Brakhage A.A."/>
            <person name="Braus G.H."/>
            <person name="Fischer R."/>
            <person name="Frisvad J.C."/>
            <person name="Goldman G.H."/>
            <person name="Houbraken J."/>
            <person name="Oakley B."/>
            <person name="Pocsi I."/>
            <person name="Scazzocchio C."/>
            <person name="Seiboth B."/>
            <person name="vanKuyk P.A."/>
            <person name="Wortman J."/>
            <person name="Dyer P.S."/>
            <person name="Grigoriev I.V."/>
        </authorList>
    </citation>
    <scope>NUCLEOTIDE SEQUENCE [LARGE SCALE GENOMIC DNA]</scope>
    <source>
        <strain evidence="9">ITEM 5010</strain>
    </source>
</reference>
<keyword evidence="2" id="KW-0862">Zinc</keyword>
<dbReference type="AlphaFoldDB" id="A0A1R3S1Y9"/>
<feature type="region of interest" description="Disordered" evidence="7">
    <location>
        <begin position="1"/>
        <end position="24"/>
    </location>
</feature>
<evidence type="ECO:0000256" key="7">
    <source>
        <dbReference type="SAM" id="MobiDB-lite"/>
    </source>
</evidence>
<dbReference type="Proteomes" id="UP000188318">
    <property type="component" value="Unassembled WGS sequence"/>
</dbReference>
<evidence type="ECO:0000313" key="8">
    <source>
        <dbReference type="EMBL" id="OOG00733.1"/>
    </source>
</evidence>
<dbReference type="GO" id="GO:0000978">
    <property type="term" value="F:RNA polymerase II cis-regulatory region sequence-specific DNA binding"/>
    <property type="evidence" value="ECO:0007669"/>
    <property type="project" value="TreeGrafter"/>
</dbReference>
<accession>A0A1R3S1Y9</accession>
<dbReference type="CDD" id="cd12148">
    <property type="entry name" value="fungal_TF_MHR"/>
    <property type="match status" value="1"/>
</dbReference>
<protein>
    <recommendedName>
        <fullName evidence="10">Transcription factor domain-containing protein</fullName>
    </recommendedName>
</protein>
<evidence type="ECO:0000313" key="9">
    <source>
        <dbReference type="Proteomes" id="UP000188318"/>
    </source>
</evidence>
<dbReference type="PANTHER" id="PTHR31944">
    <property type="entry name" value="HEME-RESPONSIVE ZINC FINGER TRANSCRIPTION FACTOR HAP1"/>
    <property type="match status" value="1"/>
</dbReference>
<feature type="region of interest" description="Disordered" evidence="7">
    <location>
        <begin position="53"/>
        <end position="102"/>
    </location>
</feature>
<proteinExistence type="predicted"/>
<evidence type="ECO:0000256" key="2">
    <source>
        <dbReference type="ARBA" id="ARBA00022833"/>
    </source>
</evidence>